<protein>
    <recommendedName>
        <fullName evidence="3">Tudor domain-containing protein</fullName>
    </recommendedName>
</protein>
<feature type="region of interest" description="Disordered" evidence="2">
    <location>
        <begin position="693"/>
        <end position="763"/>
    </location>
</feature>
<dbReference type="InterPro" id="IPR002999">
    <property type="entry name" value="Tudor"/>
</dbReference>
<feature type="compositionally biased region" description="Low complexity" evidence="2">
    <location>
        <begin position="712"/>
        <end position="733"/>
    </location>
</feature>
<dbReference type="EMBL" id="KB096325">
    <property type="protein sequence ID" value="ESO05591.1"/>
    <property type="molecule type" value="Genomic_DNA"/>
</dbReference>
<dbReference type="STRING" id="6412.T1F3Z4"/>
<evidence type="ECO:0000313" key="5">
    <source>
        <dbReference type="EnsemblMetazoa" id="HelroP171239"/>
    </source>
</evidence>
<dbReference type="GO" id="GO:0007283">
    <property type="term" value="P:spermatogenesis"/>
    <property type="evidence" value="ECO:0000318"/>
    <property type="project" value="GO_Central"/>
</dbReference>
<dbReference type="SUPFAM" id="SSF63748">
    <property type="entry name" value="Tudor/PWWP/MBT"/>
    <property type="match status" value="6"/>
</dbReference>
<dbReference type="InterPro" id="IPR050621">
    <property type="entry name" value="Tudor_domain_containing"/>
</dbReference>
<dbReference type="OrthoDB" id="341421at2759"/>
<evidence type="ECO:0000313" key="4">
    <source>
        <dbReference type="EMBL" id="ESO05591.1"/>
    </source>
</evidence>
<feature type="domain" description="Tudor" evidence="3">
    <location>
        <begin position="1335"/>
        <end position="1393"/>
    </location>
</feature>
<feature type="region of interest" description="Disordered" evidence="2">
    <location>
        <begin position="660"/>
        <end position="681"/>
    </location>
</feature>
<dbReference type="RefSeq" id="XP_009016224.1">
    <property type="nucleotide sequence ID" value="XM_009017976.1"/>
</dbReference>
<dbReference type="SMART" id="SM00333">
    <property type="entry name" value="TUDOR"/>
    <property type="match status" value="4"/>
</dbReference>
<reference evidence="5" key="3">
    <citation type="submission" date="2015-06" db="UniProtKB">
        <authorList>
            <consortium name="EnsemblMetazoa"/>
        </authorList>
    </citation>
    <scope>IDENTIFICATION</scope>
</reference>
<dbReference type="PROSITE" id="PS50304">
    <property type="entry name" value="TUDOR"/>
    <property type="match status" value="2"/>
</dbReference>
<evidence type="ECO:0000259" key="3">
    <source>
        <dbReference type="PROSITE" id="PS50304"/>
    </source>
</evidence>
<reference evidence="4 6" key="2">
    <citation type="journal article" date="2013" name="Nature">
        <title>Insights into bilaterian evolution from three spiralian genomes.</title>
        <authorList>
            <person name="Simakov O."/>
            <person name="Marletaz F."/>
            <person name="Cho S.J."/>
            <person name="Edsinger-Gonzales E."/>
            <person name="Havlak P."/>
            <person name="Hellsten U."/>
            <person name="Kuo D.H."/>
            <person name="Larsson T."/>
            <person name="Lv J."/>
            <person name="Arendt D."/>
            <person name="Savage R."/>
            <person name="Osoegawa K."/>
            <person name="de Jong P."/>
            <person name="Grimwood J."/>
            <person name="Chapman J.A."/>
            <person name="Shapiro H."/>
            <person name="Aerts A."/>
            <person name="Otillar R.P."/>
            <person name="Terry A.Y."/>
            <person name="Boore J.L."/>
            <person name="Grigoriev I.V."/>
            <person name="Lindberg D.R."/>
            <person name="Seaver E.C."/>
            <person name="Weisblat D.A."/>
            <person name="Putnam N.H."/>
            <person name="Rokhsar D.S."/>
        </authorList>
    </citation>
    <scope>NUCLEOTIDE SEQUENCE</scope>
</reference>
<feature type="compositionally biased region" description="Polar residues" evidence="2">
    <location>
        <begin position="739"/>
        <end position="751"/>
    </location>
</feature>
<feature type="compositionally biased region" description="Polar residues" evidence="2">
    <location>
        <begin position="1231"/>
        <end position="1248"/>
    </location>
</feature>
<evidence type="ECO:0000313" key="6">
    <source>
        <dbReference type="Proteomes" id="UP000015101"/>
    </source>
</evidence>
<organism evidence="5 6">
    <name type="scientific">Helobdella robusta</name>
    <name type="common">Californian leech</name>
    <dbReference type="NCBI Taxonomy" id="6412"/>
    <lineage>
        <taxon>Eukaryota</taxon>
        <taxon>Metazoa</taxon>
        <taxon>Spiralia</taxon>
        <taxon>Lophotrochozoa</taxon>
        <taxon>Annelida</taxon>
        <taxon>Clitellata</taxon>
        <taxon>Hirudinea</taxon>
        <taxon>Rhynchobdellida</taxon>
        <taxon>Glossiphoniidae</taxon>
        <taxon>Helobdella</taxon>
    </lineage>
</organism>
<feature type="domain" description="Tudor" evidence="3">
    <location>
        <begin position="816"/>
        <end position="873"/>
    </location>
</feature>
<dbReference type="InterPro" id="IPR035437">
    <property type="entry name" value="SNase_OB-fold_sf"/>
</dbReference>
<dbReference type="GO" id="GO:0043186">
    <property type="term" value="C:P granule"/>
    <property type="evidence" value="ECO:0000318"/>
    <property type="project" value="GO_Central"/>
</dbReference>
<dbReference type="HOGENOM" id="CLU_250366_0_0_1"/>
<feature type="compositionally biased region" description="Low complexity" evidence="2">
    <location>
        <begin position="752"/>
        <end position="763"/>
    </location>
</feature>
<dbReference type="eggNOG" id="KOG2039">
    <property type="taxonomic scope" value="Eukaryota"/>
</dbReference>
<dbReference type="Gene3D" id="2.40.50.90">
    <property type="match status" value="5"/>
</dbReference>
<dbReference type="Gene3D" id="2.30.30.140">
    <property type="match status" value="6"/>
</dbReference>
<keyword evidence="6" id="KW-1185">Reference proteome</keyword>
<accession>T1F3Z4</accession>
<name>T1F3Z4_HELRO</name>
<dbReference type="CTD" id="20203543"/>
<sequence length="1468" mass="164629">MTLPLNTDVIVTLSNAFSSPSQFWVVTVDNLQKCESLKLKLNKHYNNPANLKQWAEKISLGDVCALKSPLNLWCRGQVEDVYCLPEDGGDQLVDIRDVDDGELFQGLSPNKSCFVLESSFAKLEFLAVRCRLNRVMCKTDDLVWSQRAIDIFKSLVSPPKQLHLRVVGFLSDVHIVHLSTEDNIDVANALIKSNVVLDMQRSQKNFPEDLLQIIMKVDALRFEVAKELCIPHAYHSYPNKLSSMSEGSLVVLNIKQILTPNQMLASVLSNDSARLEKLEMEMEEHYKKYPSEELQSDGCLLYAFKCPSLGTWQRVILLDVDGANGTIISVDHAYMRSVEINQLKTLNKKFTKFPFQSVCCSLDVDVQHFTLQDVHYLRYVTANSNCRAQVLGIKEHKMIIDFSLSSGDSAKATMLNFIKSSRSIFDSTKQSSVNKASVKNAPALATDHDHPEDSNEPAHTLTYRKSNTSIEPGCQLYVTHINSISDFYAVNLHEDYQQTLMLMLRELKTSCSKLGRSGVDATMLSTGKPVAALFDSIWNRASVLEGQSVADGFATLFFVDLGKIEKVKLSHVRILPESFIIDYPVQCLRCSLALSKNLERNPSMKHESLFKESCEDGVFTVKSSKLVDDVWFVDLLDEENENRSVVQWLTSASSTISPSQTVCMVNGTSPEKTNSDDQLPQNNCKTIINSFLELKPPRSPSPNNLIDSKLFSPPSNSSIIKSSPNISSKSKQPSPTPSNFSNVPIVNQPHPSNSASESSKIASKLQEPLHKNDYVQVVHTNDIFQFFVQKCDDESINIINQTVESLNGQELKAVSKVKVDDLVVAPFDGILFRAVVKKILLKDDVELHFVDYGNDCVESLSSLRQLPADMDSLPHLAYECALKLSSCSSVDPASHTAWFVECCENKCFRVDDCSFDDSRNTFVVDIVDVQTEQNISSLLDARLTHLNSKKIDAVCNTGEDIRVEKEESKKELLADSFSLEDSEEVITTESNPLDDHGDKTSVENLSMELPIKINDNVAITHISSLNKFYINLVESVLNKLVELTDELCDECMKSPKKYKPKVNGEMVAVRFDNLWNRARVVEILPDDQFRVKLIDNGNQELVTPKHIRCISEQMKTYPLNPVIRCSLMASKQLVGDGGVGSIWTDEGSKWFKENCEWKSYSVADICMRPSYSIEDSCVCEISLKMDDHQLLADFLATSGYSKVKIDANNDKNSKVEENVNVKKVTKTVETSPDSIQTDNETPTKTYNGNDEQINDVDDEEVDESNDNEHICDTTNDRVYFKDLGVLHIVLNEDLDCETTIPTDPGAFWCQHLDAFMQMQEILDPPQTQLPFPAYVPREDEICYGYYESYGDWYRVRAVRSNEATADVLLIDYGDYASILFTHLMPLPLSLKAFPPLAFLCTLHGIKPAGKKVEWPVEAVETFQRLSAGQLMKVKCVQVEDDVHEVVLVNADDIDIGAHLVSLGLAAEL</sequence>
<dbReference type="PANTHER" id="PTHR22948:SF29">
    <property type="entry name" value="FI02030P-RELATED"/>
    <property type="match status" value="1"/>
</dbReference>
<feature type="region of interest" description="Disordered" evidence="2">
    <location>
        <begin position="1226"/>
        <end position="1252"/>
    </location>
</feature>
<proteinExistence type="predicted"/>
<dbReference type="EMBL" id="AMQM01003824">
    <property type="status" value="NOT_ANNOTATED_CDS"/>
    <property type="molecule type" value="Genomic_DNA"/>
</dbReference>
<dbReference type="Pfam" id="PF00567">
    <property type="entry name" value="TUDOR"/>
    <property type="match status" value="6"/>
</dbReference>
<feature type="coiled-coil region" evidence="1">
    <location>
        <begin position="268"/>
        <end position="295"/>
    </location>
</feature>
<dbReference type="GO" id="GO:0030719">
    <property type="term" value="P:P granule organization"/>
    <property type="evidence" value="ECO:0000318"/>
    <property type="project" value="GO_Central"/>
</dbReference>
<dbReference type="InParanoid" id="T1F3Z4"/>
<dbReference type="GeneID" id="20203543"/>
<dbReference type="Proteomes" id="UP000015101">
    <property type="component" value="Unassembled WGS sequence"/>
</dbReference>
<reference evidence="6" key="1">
    <citation type="submission" date="2012-12" db="EMBL/GenBank/DDBJ databases">
        <authorList>
            <person name="Hellsten U."/>
            <person name="Grimwood J."/>
            <person name="Chapman J.A."/>
            <person name="Shapiro H."/>
            <person name="Aerts A."/>
            <person name="Otillar R.P."/>
            <person name="Terry A.Y."/>
            <person name="Boore J.L."/>
            <person name="Simakov O."/>
            <person name="Marletaz F."/>
            <person name="Cho S.-J."/>
            <person name="Edsinger-Gonzales E."/>
            <person name="Havlak P."/>
            <person name="Kuo D.-H."/>
            <person name="Larsson T."/>
            <person name="Lv J."/>
            <person name="Arendt D."/>
            <person name="Savage R."/>
            <person name="Osoegawa K."/>
            <person name="de Jong P."/>
            <person name="Lindberg D.R."/>
            <person name="Seaver E.C."/>
            <person name="Weisblat D.A."/>
            <person name="Putnam N.H."/>
            <person name="Grigoriev I.V."/>
            <person name="Rokhsar D.S."/>
        </authorList>
    </citation>
    <scope>NUCLEOTIDE SEQUENCE</scope>
</reference>
<dbReference type="PANTHER" id="PTHR22948">
    <property type="entry name" value="TUDOR DOMAIN CONTAINING PROTEIN"/>
    <property type="match status" value="1"/>
</dbReference>
<evidence type="ECO:0000256" key="2">
    <source>
        <dbReference type="SAM" id="MobiDB-lite"/>
    </source>
</evidence>
<gene>
    <name evidence="5" type="primary">20203543</name>
    <name evidence="4" type="ORF">HELRODRAFT_171239</name>
</gene>
<evidence type="ECO:0000256" key="1">
    <source>
        <dbReference type="SAM" id="Coils"/>
    </source>
</evidence>
<dbReference type="KEGG" id="hro:HELRODRAFT_171239"/>
<dbReference type="EnsemblMetazoa" id="HelroT171239">
    <property type="protein sequence ID" value="HelroP171239"/>
    <property type="gene ID" value="HelroG171239"/>
</dbReference>
<keyword evidence="1" id="KW-0175">Coiled coil</keyword>
<dbReference type="GO" id="GO:0034587">
    <property type="term" value="P:piRNA processing"/>
    <property type="evidence" value="ECO:0000318"/>
    <property type="project" value="GO_Central"/>
</dbReference>